<dbReference type="EMBL" id="CAESAN010000133">
    <property type="protein sequence ID" value="CAB4346507.1"/>
    <property type="molecule type" value="Genomic_DNA"/>
</dbReference>
<gene>
    <name evidence="1" type="ORF">UFOPK3547_01379</name>
</gene>
<organism evidence="1">
    <name type="scientific">freshwater metagenome</name>
    <dbReference type="NCBI Taxonomy" id="449393"/>
    <lineage>
        <taxon>unclassified sequences</taxon>
        <taxon>metagenomes</taxon>
        <taxon>ecological metagenomes</taxon>
    </lineage>
</organism>
<name>A0A6J6A0D5_9ZZZZ</name>
<proteinExistence type="predicted"/>
<dbReference type="AlphaFoldDB" id="A0A6J6A0D5"/>
<reference evidence="1" key="1">
    <citation type="submission" date="2020-05" db="EMBL/GenBank/DDBJ databases">
        <authorList>
            <person name="Chiriac C."/>
            <person name="Salcher M."/>
            <person name="Ghai R."/>
            <person name="Kavagutti S V."/>
        </authorList>
    </citation>
    <scope>NUCLEOTIDE SEQUENCE</scope>
</reference>
<protein>
    <submittedName>
        <fullName evidence="1">Unannotated protein</fullName>
    </submittedName>
</protein>
<evidence type="ECO:0000313" key="1">
    <source>
        <dbReference type="EMBL" id="CAB4346507.1"/>
    </source>
</evidence>
<sequence length="178" mass="18988">MLLGEVVDQLLNEDGLAHSGSAEEPNLAALGVRSEQVDHLDAGLEHLGRRSQVLNVRRGLVNRSAFLNLECGAAVDRLAEQVEDAAERLLADGNRDRTLRVGDGCAAGEPVGGVHCDCADAVVAELLLDLADEGLTAKLDGDRVVDLRQRVREGSLNNDSLDLFDASNVAAGRFHLFL</sequence>
<accession>A0A6J6A0D5</accession>